<protein>
    <submittedName>
        <fullName evidence="2">Uncharacterized protein</fullName>
    </submittedName>
</protein>
<sequence length="119" mass="12251">MWPGGGPLGRRGIPGTGRSRDVITVAAVTAEPGTGADQDSRNIRPAPRPRVRAAAPPCLPGDWNPRALATSGSNRQLGEAAAREALPPHLLASPHHVTSSCDGLGLGSACVFIWVFSLA</sequence>
<feature type="compositionally biased region" description="Gly residues" evidence="1">
    <location>
        <begin position="1"/>
        <end position="15"/>
    </location>
</feature>
<gene>
    <name evidence="2" type="ORF">GCM10010365_70840</name>
</gene>
<evidence type="ECO:0000256" key="1">
    <source>
        <dbReference type="SAM" id="MobiDB-lite"/>
    </source>
</evidence>
<reference evidence="2" key="1">
    <citation type="journal article" date="2014" name="Int. J. Syst. Evol. Microbiol.">
        <title>Complete genome sequence of Corynebacterium casei LMG S-19264T (=DSM 44701T), isolated from a smear-ripened cheese.</title>
        <authorList>
            <consortium name="US DOE Joint Genome Institute (JGI-PGF)"/>
            <person name="Walter F."/>
            <person name="Albersmeier A."/>
            <person name="Kalinowski J."/>
            <person name="Ruckert C."/>
        </authorList>
    </citation>
    <scope>NUCLEOTIDE SEQUENCE</scope>
    <source>
        <strain evidence="2">JCM 4815</strain>
    </source>
</reference>
<evidence type="ECO:0000313" key="3">
    <source>
        <dbReference type="Proteomes" id="UP000622166"/>
    </source>
</evidence>
<dbReference type="AlphaFoldDB" id="A0A918UWQ2"/>
<feature type="region of interest" description="Disordered" evidence="1">
    <location>
        <begin position="1"/>
        <end position="20"/>
    </location>
</feature>
<keyword evidence="3" id="KW-1185">Reference proteome</keyword>
<dbReference type="Proteomes" id="UP000622166">
    <property type="component" value="Unassembled WGS sequence"/>
</dbReference>
<accession>A0A918UWQ2</accession>
<organism evidence="2 3">
    <name type="scientific">Streptomyces poonensis</name>
    <dbReference type="NCBI Taxonomy" id="68255"/>
    <lineage>
        <taxon>Bacteria</taxon>
        <taxon>Bacillati</taxon>
        <taxon>Actinomycetota</taxon>
        <taxon>Actinomycetes</taxon>
        <taxon>Kitasatosporales</taxon>
        <taxon>Streptomycetaceae</taxon>
        <taxon>Streptomyces</taxon>
    </lineage>
</organism>
<comment type="caution">
    <text evidence="2">The sequence shown here is derived from an EMBL/GenBank/DDBJ whole genome shotgun (WGS) entry which is preliminary data.</text>
</comment>
<feature type="region of interest" description="Disordered" evidence="1">
    <location>
        <begin position="29"/>
        <end position="81"/>
    </location>
</feature>
<reference evidence="2" key="2">
    <citation type="submission" date="2020-09" db="EMBL/GenBank/DDBJ databases">
        <authorList>
            <person name="Sun Q."/>
            <person name="Ohkuma M."/>
        </authorList>
    </citation>
    <scope>NUCLEOTIDE SEQUENCE</scope>
    <source>
        <strain evidence="2">JCM 4815</strain>
    </source>
</reference>
<name>A0A918UWQ2_9ACTN</name>
<evidence type="ECO:0000313" key="2">
    <source>
        <dbReference type="EMBL" id="GGZ39824.1"/>
    </source>
</evidence>
<dbReference type="EMBL" id="BMVW01000023">
    <property type="protein sequence ID" value="GGZ39824.1"/>
    <property type="molecule type" value="Genomic_DNA"/>
</dbReference>
<proteinExistence type="predicted"/>